<comment type="similarity">
    <text evidence="9">Belongs to the SecD/SecF family. SecD subfamily.</text>
</comment>
<evidence type="ECO:0000259" key="11">
    <source>
        <dbReference type="Pfam" id="PF13721"/>
    </source>
</evidence>
<reference evidence="15" key="1">
    <citation type="submission" date="2023-07" db="EMBL/GenBank/DDBJ databases">
        <title>Study on multiphase classification of strain Alteromonas salexigens isolated from the Yellow Sea.</title>
        <authorList>
            <person name="Sun L."/>
        </authorList>
    </citation>
    <scope>NUCLEOTIDE SEQUENCE [LARGE SCALE GENOMIC DNA]</scope>
    <source>
        <strain evidence="15">ASW11-19</strain>
    </source>
</reference>
<feature type="transmembrane region" description="Helical" evidence="9">
    <location>
        <begin position="451"/>
        <end position="470"/>
    </location>
</feature>
<evidence type="ECO:0000256" key="3">
    <source>
        <dbReference type="ARBA" id="ARBA00022475"/>
    </source>
</evidence>
<evidence type="ECO:0000256" key="4">
    <source>
        <dbReference type="ARBA" id="ARBA00022692"/>
    </source>
</evidence>
<organism evidence="14 15">
    <name type="scientific">Alteromonas salexigens</name>
    <dbReference type="NCBI Taxonomy" id="2982530"/>
    <lineage>
        <taxon>Bacteria</taxon>
        <taxon>Pseudomonadati</taxon>
        <taxon>Pseudomonadota</taxon>
        <taxon>Gammaproteobacteria</taxon>
        <taxon>Alteromonadales</taxon>
        <taxon>Alteromonadaceae</taxon>
        <taxon>Alteromonas/Salinimonas group</taxon>
        <taxon>Alteromonas</taxon>
    </lineage>
</organism>
<dbReference type="Gene3D" id="1.20.1640.10">
    <property type="entry name" value="Multidrug efflux transporter AcrB transmembrane domain"/>
    <property type="match status" value="1"/>
</dbReference>
<dbReference type="Pfam" id="PF13721">
    <property type="entry name" value="SecD-TM1"/>
    <property type="match status" value="1"/>
</dbReference>
<feature type="transmembrane region" description="Helical" evidence="9">
    <location>
        <begin position="545"/>
        <end position="569"/>
    </location>
</feature>
<evidence type="ECO:0000256" key="7">
    <source>
        <dbReference type="ARBA" id="ARBA00023010"/>
    </source>
</evidence>
<dbReference type="EMBL" id="JAOTJC010000012">
    <property type="protein sequence ID" value="MCU7555666.1"/>
    <property type="molecule type" value="Genomic_DNA"/>
</dbReference>
<dbReference type="NCBIfam" id="TIGR01129">
    <property type="entry name" value="secD"/>
    <property type="match status" value="1"/>
</dbReference>
<dbReference type="InterPro" id="IPR055344">
    <property type="entry name" value="SecD_SecF_C_bact"/>
</dbReference>
<dbReference type="InterPro" id="IPR005791">
    <property type="entry name" value="SecD"/>
</dbReference>
<keyword evidence="2 9" id="KW-0813">Transport</keyword>
<keyword evidence="8 9" id="KW-0472">Membrane</keyword>
<dbReference type="InterPro" id="IPR027398">
    <property type="entry name" value="SecD-TM"/>
</dbReference>
<dbReference type="HAMAP" id="MF_01463_B">
    <property type="entry name" value="SecD_B"/>
    <property type="match status" value="1"/>
</dbReference>
<evidence type="ECO:0000256" key="2">
    <source>
        <dbReference type="ARBA" id="ARBA00022448"/>
    </source>
</evidence>
<comment type="subcellular location">
    <subcellularLocation>
        <location evidence="1 9">Cell membrane</location>
        <topology evidence="1 9">Multi-pass membrane protein</topology>
    </subcellularLocation>
</comment>
<dbReference type="Pfam" id="PF02355">
    <property type="entry name" value="SecD_SecF_C"/>
    <property type="match status" value="1"/>
</dbReference>
<dbReference type="InterPro" id="IPR022646">
    <property type="entry name" value="SecD/SecF_CS"/>
</dbReference>
<accession>A0ABT2VQS8</accession>
<keyword evidence="3 9" id="KW-1003">Cell membrane</keyword>
<evidence type="ECO:0000256" key="1">
    <source>
        <dbReference type="ARBA" id="ARBA00004651"/>
    </source>
</evidence>
<dbReference type="PANTHER" id="PTHR30081">
    <property type="entry name" value="PROTEIN-EXPORT MEMBRANE PROTEIN SEC"/>
    <property type="match status" value="1"/>
</dbReference>
<comment type="function">
    <text evidence="9">Part of the Sec protein translocase complex. Interacts with the SecYEG preprotein conducting channel. SecDF uses the proton motive force (PMF) to complete protein translocation after the ATP-dependent function of SecA.</text>
</comment>
<evidence type="ECO:0000256" key="8">
    <source>
        <dbReference type="ARBA" id="ARBA00023136"/>
    </source>
</evidence>
<feature type="domain" description="SecD export protein N-terminal TM" evidence="11">
    <location>
        <begin position="2"/>
        <end position="103"/>
    </location>
</feature>
<evidence type="ECO:0000259" key="10">
    <source>
        <dbReference type="Pfam" id="PF02355"/>
    </source>
</evidence>
<evidence type="ECO:0000256" key="9">
    <source>
        <dbReference type="HAMAP-Rule" id="MF_01463"/>
    </source>
</evidence>
<keyword evidence="15" id="KW-1185">Reference proteome</keyword>
<dbReference type="RefSeq" id="WP_262995543.1">
    <property type="nucleotide sequence ID" value="NZ_JAOTJC010000012.1"/>
</dbReference>
<feature type="domain" description="Protein translocase subunit SecDF P1" evidence="12">
    <location>
        <begin position="226"/>
        <end position="285"/>
    </location>
</feature>
<evidence type="ECO:0000256" key="5">
    <source>
        <dbReference type="ARBA" id="ARBA00022927"/>
    </source>
</evidence>
<comment type="subunit">
    <text evidence="9">Forms a complex with SecF. Part of the essential Sec protein translocation apparatus which comprises SecA, SecYEG and auxiliary proteins SecDF-YajC and YidC.</text>
</comment>
<evidence type="ECO:0000256" key="6">
    <source>
        <dbReference type="ARBA" id="ARBA00022989"/>
    </source>
</evidence>
<dbReference type="SUPFAM" id="SSF82866">
    <property type="entry name" value="Multidrug efflux transporter AcrB transmembrane domain"/>
    <property type="match status" value="1"/>
</dbReference>
<proteinExistence type="inferred from homology"/>
<dbReference type="Pfam" id="PF21760">
    <property type="entry name" value="SecD_1st"/>
    <property type="match status" value="1"/>
</dbReference>
<dbReference type="InterPro" id="IPR048631">
    <property type="entry name" value="SecD_1st"/>
</dbReference>
<dbReference type="Gene3D" id="3.30.70.260">
    <property type="match status" value="1"/>
</dbReference>
<evidence type="ECO:0000313" key="15">
    <source>
        <dbReference type="Proteomes" id="UP001209257"/>
    </source>
</evidence>
<feature type="domain" description="SecDF P1 head subdomain" evidence="13">
    <location>
        <begin position="303"/>
        <end position="430"/>
    </location>
</feature>
<protein>
    <recommendedName>
        <fullName evidence="9">Protein translocase subunit SecD</fullName>
    </recommendedName>
</protein>
<feature type="domain" description="Protein export membrane protein SecD/SecF C-terminal" evidence="10">
    <location>
        <begin position="432"/>
        <end position="601"/>
    </location>
</feature>
<dbReference type="Pfam" id="PF07549">
    <property type="entry name" value="Sec_GG"/>
    <property type="match status" value="1"/>
</dbReference>
<name>A0ABT2VQS8_9ALTE</name>
<feature type="transmembrane region" description="Helical" evidence="9">
    <location>
        <begin position="477"/>
        <end position="496"/>
    </location>
</feature>
<keyword evidence="6 9" id="KW-1133">Transmembrane helix</keyword>
<evidence type="ECO:0000259" key="13">
    <source>
        <dbReference type="Pfam" id="PF22599"/>
    </source>
</evidence>
<dbReference type="Gene3D" id="3.30.70.3400">
    <property type="match status" value="2"/>
</dbReference>
<dbReference type="InterPro" id="IPR022813">
    <property type="entry name" value="SecD/SecF_arch_bac"/>
</dbReference>
<keyword evidence="7 9" id="KW-0811">Translocation</keyword>
<dbReference type="InterPro" id="IPR054384">
    <property type="entry name" value="SecDF_P1_head"/>
</dbReference>
<keyword evidence="5 9" id="KW-0653">Protein transport</keyword>
<dbReference type="Gene3D" id="3.30.1360.200">
    <property type="match status" value="1"/>
</dbReference>
<dbReference type="Proteomes" id="UP001209257">
    <property type="component" value="Unassembled WGS sequence"/>
</dbReference>
<feature type="transmembrane region" description="Helical" evidence="9">
    <location>
        <begin position="7"/>
        <end position="25"/>
    </location>
</feature>
<dbReference type="Pfam" id="PF22599">
    <property type="entry name" value="SecDF_P1_head"/>
    <property type="match status" value="1"/>
</dbReference>
<sequence>MLNKNTIWRVLVAIVVIGLCALYALPNIYGEDHAVQISAGRDATVTESMVKQVEKALSEKDITPKRIEFEDEQILVRVNDSDTQLVARETLENALGDDYFVAMNLAPDTPQWLEDLGGTPMKLGLDLRGGVHFLMEVDMTEVMTKSLEDAQSDFRTALREEGIRYRAVTQRDDYVDIKFRDEEALDSAEFFLRNRNRDLTFTEMDDLVLRAVFSEAKLAEIRDNAVKQNITIIRNRVNQLGVAEPLVQKQGADRIVVQLPGIQDTARAKEILNATATLEFRMVDQSNDIRDALNGRVPPGSQIIEDQQGVPQLLEKRIMLKGNHIVDANSGVDEYGLPNVNISLDSEGGNKMSRSTRGNIGKPMATVFIEYKATDERNEDGKLVFEKHEQVISVATIRAQLGSKFQITGLDSPKEARDLALLLRAGALIAPIQIVEERTVGPSLGQENIELGMQAIIWGLAAVLVFMLIYYKAFGIVANFALVTNLVMIVGIMSMIPGATLTLPGMAGIVLTVGMAVDANVLIFERIREEIREGRSPQQAIHHGYDSAFSTILDANITTFIAGLILFAVGTGPIKGFSITLMIGIATSMFTAILVTRVIVNAVYGGRKLEKLAI</sequence>
<feature type="transmembrane region" description="Helical" evidence="9">
    <location>
        <begin position="502"/>
        <end position="524"/>
    </location>
</feature>
<evidence type="ECO:0000259" key="12">
    <source>
        <dbReference type="Pfam" id="PF21760"/>
    </source>
</evidence>
<gene>
    <name evidence="9 14" type="primary">secD</name>
    <name evidence="14" type="ORF">OCL06_13805</name>
</gene>
<dbReference type="NCBIfam" id="TIGR00916">
    <property type="entry name" value="2A0604s01"/>
    <property type="match status" value="1"/>
</dbReference>
<dbReference type="PANTHER" id="PTHR30081:SF1">
    <property type="entry name" value="PROTEIN TRANSLOCASE SUBUNIT SECD"/>
    <property type="match status" value="1"/>
</dbReference>
<evidence type="ECO:0000313" key="14">
    <source>
        <dbReference type="EMBL" id="MCU7555666.1"/>
    </source>
</evidence>
<feature type="transmembrane region" description="Helical" evidence="9">
    <location>
        <begin position="581"/>
        <end position="604"/>
    </location>
</feature>
<keyword evidence="4 9" id="KW-0812">Transmembrane</keyword>
<dbReference type="InterPro" id="IPR048634">
    <property type="entry name" value="SecD_SecF_C"/>
</dbReference>
<comment type="caution">
    <text evidence="14">The sequence shown here is derived from an EMBL/GenBank/DDBJ whole genome shotgun (WGS) entry which is preliminary data.</text>
</comment>